<evidence type="ECO:0000313" key="6">
    <source>
        <dbReference type="Proteomes" id="UP000237000"/>
    </source>
</evidence>
<dbReference type="FunFam" id="2.60.40.420:FF:000034">
    <property type="entry name" value="Cupredoxin superfamily protein"/>
    <property type="match status" value="1"/>
</dbReference>
<comment type="caution">
    <text evidence="5">The sequence shown here is derived from an EMBL/GenBank/DDBJ whole genome shotgun (WGS) entry which is preliminary data.</text>
</comment>
<dbReference type="Proteomes" id="UP000237000">
    <property type="component" value="Unassembled WGS sequence"/>
</dbReference>
<organism evidence="5 6">
    <name type="scientific">Trema orientale</name>
    <name type="common">Charcoal tree</name>
    <name type="synonym">Celtis orientalis</name>
    <dbReference type="NCBI Taxonomy" id="63057"/>
    <lineage>
        <taxon>Eukaryota</taxon>
        <taxon>Viridiplantae</taxon>
        <taxon>Streptophyta</taxon>
        <taxon>Embryophyta</taxon>
        <taxon>Tracheophyta</taxon>
        <taxon>Spermatophyta</taxon>
        <taxon>Magnoliopsida</taxon>
        <taxon>eudicotyledons</taxon>
        <taxon>Gunneridae</taxon>
        <taxon>Pentapetalae</taxon>
        <taxon>rosids</taxon>
        <taxon>fabids</taxon>
        <taxon>Rosales</taxon>
        <taxon>Cannabaceae</taxon>
        <taxon>Trema</taxon>
    </lineage>
</organism>
<dbReference type="EMBL" id="JXTC01000019">
    <property type="protein sequence ID" value="PON99384.1"/>
    <property type="molecule type" value="Genomic_DNA"/>
</dbReference>
<keyword evidence="1" id="KW-1015">Disulfide bond</keyword>
<feature type="chain" id="PRO_5015184284" evidence="3">
    <location>
        <begin position="24"/>
        <end position="179"/>
    </location>
</feature>
<dbReference type="Pfam" id="PF02298">
    <property type="entry name" value="Cu_bind_like"/>
    <property type="match status" value="1"/>
</dbReference>
<dbReference type="PANTHER" id="PTHR33021">
    <property type="entry name" value="BLUE COPPER PROTEIN"/>
    <property type="match status" value="1"/>
</dbReference>
<dbReference type="GO" id="GO:0009055">
    <property type="term" value="F:electron transfer activity"/>
    <property type="evidence" value="ECO:0007669"/>
    <property type="project" value="InterPro"/>
</dbReference>
<keyword evidence="2" id="KW-0325">Glycoprotein</keyword>
<dbReference type="PANTHER" id="PTHR33021:SF197">
    <property type="entry name" value="EARLY NODULIN-LIKE PROTEIN 13"/>
    <property type="match status" value="1"/>
</dbReference>
<dbReference type="STRING" id="63057.A0A2P5FNM2"/>
<dbReference type="InParanoid" id="A0A2P5FNM2"/>
<dbReference type="PROSITE" id="PS51485">
    <property type="entry name" value="PHYTOCYANIN"/>
    <property type="match status" value="1"/>
</dbReference>
<dbReference type="InterPro" id="IPR039391">
    <property type="entry name" value="Phytocyanin-like"/>
</dbReference>
<evidence type="ECO:0000256" key="2">
    <source>
        <dbReference type="ARBA" id="ARBA00023180"/>
    </source>
</evidence>
<dbReference type="InterPro" id="IPR003245">
    <property type="entry name" value="Phytocyanin_dom"/>
</dbReference>
<dbReference type="Gene3D" id="2.60.40.420">
    <property type="entry name" value="Cupredoxins - blue copper proteins"/>
    <property type="match status" value="1"/>
</dbReference>
<feature type="domain" description="Phytocyanin" evidence="4">
    <location>
        <begin position="24"/>
        <end position="131"/>
    </location>
</feature>
<feature type="signal peptide" evidence="3">
    <location>
        <begin position="1"/>
        <end position="23"/>
    </location>
</feature>
<dbReference type="SUPFAM" id="SSF49503">
    <property type="entry name" value="Cupredoxins"/>
    <property type="match status" value="1"/>
</dbReference>
<dbReference type="AlphaFoldDB" id="A0A2P5FNM2"/>
<evidence type="ECO:0000313" key="5">
    <source>
        <dbReference type="EMBL" id="PON99384.1"/>
    </source>
</evidence>
<evidence type="ECO:0000256" key="3">
    <source>
        <dbReference type="SAM" id="SignalP"/>
    </source>
</evidence>
<dbReference type="OrthoDB" id="1937044at2759"/>
<name>A0A2P5FNM2_TREOI</name>
<accession>A0A2P5FNM2</accession>
<reference evidence="6" key="1">
    <citation type="submission" date="2016-06" db="EMBL/GenBank/DDBJ databases">
        <title>Parallel loss of symbiosis genes in relatives of nitrogen-fixing non-legume Parasponia.</title>
        <authorList>
            <person name="Van Velzen R."/>
            <person name="Holmer R."/>
            <person name="Bu F."/>
            <person name="Rutten L."/>
            <person name="Van Zeijl A."/>
            <person name="Liu W."/>
            <person name="Santuari L."/>
            <person name="Cao Q."/>
            <person name="Sharma T."/>
            <person name="Shen D."/>
            <person name="Roswanjaya Y."/>
            <person name="Wardhani T."/>
            <person name="Kalhor M.S."/>
            <person name="Jansen J."/>
            <person name="Van den Hoogen J."/>
            <person name="Gungor B."/>
            <person name="Hartog M."/>
            <person name="Hontelez J."/>
            <person name="Verver J."/>
            <person name="Yang W.-C."/>
            <person name="Schijlen E."/>
            <person name="Repin R."/>
            <person name="Schilthuizen M."/>
            <person name="Schranz E."/>
            <person name="Heidstra R."/>
            <person name="Miyata K."/>
            <person name="Fedorova E."/>
            <person name="Kohlen W."/>
            <person name="Bisseling T."/>
            <person name="Smit S."/>
            <person name="Geurts R."/>
        </authorList>
    </citation>
    <scope>NUCLEOTIDE SEQUENCE [LARGE SCALE GENOMIC DNA]</scope>
    <source>
        <strain evidence="6">cv. RG33-2</strain>
    </source>
</reference>
<evidence type="ECO:0000256" key="1">
    <source>
        <dbReference type="ARBA" id="ARBA00023157"/>
    </source>
</evidence>
<proteinExistence type="predicted"/>
<evidence type="ECO:0000259" key="4">
    <source>
        <dbReference type="PROSITE" id="PS51485"/>
    </source>
</evidence>
<gene>
    <name evidence="5" type="ORF">TorRG33x02_049270</name>
</gene>
<dbReference type="InterPro" id="IPR008972">
    <property type="entry name" value="Cupredoxin"/>
</dbReference>
<keyword evidence="6" id="KW-1185">Reference proteome</keyword>
<sequence>MAFFKIVIPLLGMVFLFLTYSEAKEIFVGGKENSWTIPSNSSNQTLGLEQWAKETKFEYGDILIFKFNPKKDSVLEVSEKNYNSCNRSKPIERYRNKKTVIELDRCTPFYFISGAKGHCEKGQRLLVNVACEKHIVETLALVPALAPKPDEPPAHNGAPGLMKLGFAMGIIGLVGIPVM</sequence>
<keyword evidence="3" id="KW-0732">Signal</keyword>
<dbReference type="GO" id="GO:0005886">
    <property type="term" value="C:plasma membrane"/>
    <property type="evidence" value="ECO:0007669"/>
    <property type="project" value="TreeGrafter"/>
</dbReference>
<protein>
    <submittedName>
        <fullName evidence="5">Phytocyanin domain containing protein</fullName>
    </submittedName>
</protein>